<proteinExistence type="predicted"/>
<name>A9U5T6_PHYPA</name>
<protein>
    <submittedName>
        <fullName evidence="2">Predicted protein</fullName>
    </submittedName>
</protein>
<reference evidence="2" key="1">
    <citation type="journal article" date="2008" name="Science">
        <title>The Physcomitrella genome reveals evolutionary insights into the conquest of land by plants.</title>
        <authorList>
            <person name="Rensing S."/>
            <person name="Lang D."/>
            <person name="Zimmer A."/>
            <person name="Terry A."/>
            <person name="Salamov A."/>
            <person name="Shapiro H."/>
            <person name="Nishiyama T."/>
            <person name="Perroud P.-F."/>
            <person name="Lindquist E."/>
            <person name="Kamisugi Y."/>
            <person name="Tanahashi T."/>
            <person name="Sakakibara K."/>
            <person name="Fujita T."/>
            <person name="Oishi K."/>
            <person name="Shin-I T."/>
            <person name="Kuroki Y."/>
            <person name="Toyoda A."/>
            <person name="Suzuki Y."/>
            <person name="Hashimoto A."/>
            <person name="Yamaguchi K."/>
            <person name="Sugano A."/>
            <person name="Kohara Y."/>
            <person name="Fujiyama A."/>
            <person name="Anterola A."/>
            <person name="Aoki S."/>
            <person name="Ashton N."/>
            <person name="Barbazuk W.B."/>
            <person name="Barker E."/>
            <person name="Bennetzen J."/>
            <person name="Bezanilla M."/>
            <person name="Blankenship R."/>
            <person name="Cho S.H."/>
            <person name="Dutcher S."/>
            <person name="Estelle M."/>
            <person name="Fawcett J.A."/>
            <person name="Gundlach H."/>
            <person name="Hanada K."/>
            <person name="Heyl A."/>
            <person name="Hicks K.A."/>
            <person name="Hugh J."/>
            <person name="Lohr M."/>
            <person name="Mayer K."/>
            <person name="Melkozernov A."/>
            <person name="Murata T."/>
            <person name="Nelson D."/>
            <person name="Pils B."/>
            <person name="Prigge M."/>
            <person name="Reiss B."/>
            <person name="Renner T."/>
            <person name="Rombauts S."/>
            <person name="Rushton P."/>
            <person name="Sanderfoot A."/>
            <person name="Schween G."/>
            <person name="Shiu S.-H."/>
            <person name="Stueber K."/>
            <person name="Theodoulou F.L."/>
            <person name="Tu H."/>
            <person name="Van de Peer Y."/>
            <person name="Verrier P.J."/>
            <person name="Waters E."/>
            <person name="Wood A."/>
            <person name="Yang L."/>
            <person name="Cove D."/>
            <person name="Cuming A."/>
            <person name="Hasebe M."/>
            <person name="Lucas S."/>
            <person name="Mishler D.B."/>
            <person name="Reski R."/>
            <person name="Grigoriev I."/>
            <person name="Quatrano R.S."/>
            <person name="Boore J.L."/>
        </authorList>
    </citation>
    <scope>NUCLEOTIDE SEQUENCE [LARGE SCALE GENOMIC DNA]</scope>
</reference>
<evidence type="ECO:0000256" key="1">
    <source>
        <dbReference type="SAM" id="MobiDB-lite"/>
    </source>
</evidence>
<dbReference type="EMBL" id="DS545625">
    <property type="protein sequence ID" value="EDQ48968.1"/>
    <property type="molecule type" value="Genomic_DNA"/>
</dbReference>
<accession>A9U5T6</accession>
<organism>
    <name type="scientific">Physcomitrium patens</name>
    <name type="common">Spreading-leaved earth moss</name>
    <name type="synonym">Physcomitrella patens</name>
    <dbReference type="NCBI Taxonomy" id="3218"/>
    <lineage>
        <taxon>Eukaryota</taxon>
        <taxon>Viridiplantae</taxon>
        <taxon>Streptophyta</taxon>
        <taxon>Embryophyta</taxon>
        <taxon>Bryophyta</taxon>
        <taxon>Bryophytina</taxon>
        <taxon>Bryopsida</taxon>
        <taxon>Funariidae</taxon>
        <taxon>Funariales</taxon>
        <taxon>Funariaceae</taxon>
        <taxon>Physcomitrium</taxon>
    </lineage>
</organism>
<feature type="region of interest" description="Disordered" evidence="1">
    <location>
        <begin position="1"/>
        <end position="50"/>
    </location>
</feature>
<gene>
    <name evidence="2" type="ORF">PHYPADRAFT_102819</name>
</gene>
<dbReference type="AlphaFoldDB" id="A9U5T6"/>
<sequence>MEEKRRGNFDDTREGNSSKRQTRGDKAREAASQELPVKDTSVSLREKTMETKDKGKSIAYKLLSDIKAATNLKGVLEERILNAKVEFTLKEVLGIVKKEFHDVIIDSIKRKRQLMSETGMSHAIDARICRDEEEVDIGYKQPTNKKNGYNQRVRFEDSSDKEIETLSHYTRKHWARATTVVLVKVGDIEEPIVALVDHGSEINLICQNSDWDVATEQHFFVQDTTSYPLILGQPYITATRMETKVLDDGSAYARIRSEDGRKAVQFLTVPPNHERNRDRLREKPLPKIVEGFKDFGEIGTLQDDERILGVYEENGLEDSFELVTSIGLGDNDKIVEIHSREVYTMLESFQAPEVTVETRYKRQIRR</sequence>
<feature type="compositionally biased region" description="Basic and acidic residues" evidence="1">
    <location>
        <begin position="1"/>
        <end position="31"/>
    </location>
</feature>
<evidence type="ECO:0000313" key="2">
    <source>
        <dbReference type="EMBL" id="EDQ48968.1"/>
    </source>
</evidence>